<accession>A0A6G0WEE9</accession>
<proteinExistence type="predicted"/>
<dbReference type="EMBL" id="VUJU01008806">
    <property type="protein sequence ID" value="KAF0725689.1"/>
    <property type="molecule type" value="Genomic_DNA"/>
</dbReference>
<protein>
    <submittedName>
        <fullName evidence="1">Uncharacterized protein</fullName>
    </submittedName>
</protein>
<dbReference type="PANTHER" id="PTHR47018:SF3">
    <property type="entry name" value="MYCBP-ASSOCIATED PROTEIN"/>
    <property type="match status" value="1"/>
</dbReference>
<dbReference type="AlphaFoldDB" id="A0A6G0WEE9"/>
<reference evidence="1 2" key="1">
    <citation type="submission" date="2019-08" db="EMBL/GenBank/DDBJ databases">
        <title>Whole genome of Aphis craccivora.</title>
        <authorList>
            <person name="Voronova N.V."/>
            <person name="Shulinski R.S."/>
            <person name="Bandarenka Y.V."/>
            <person name="Zhorov D.G."/>
            <person name="Warner D."/>
        </authorList>
    </citation>
    <scope>NUCLEOTIDE SEQUENCE [LARGE SCALE GENOMIC DNA]</scope>
    <source>
        <strain evidence="1">180601</strain>
        <tissue evidence="1">Whole Body</tissue>
    </source>
</reference>
<sequence length="900" mass="102881">MEGSCFICNDLLSVGKTVNVERGLQTLKTVSNEREDGCIEFLNSVNSVTVHVECRKEYTHKKNIAAFKRQRDEEAAGTSNPSPHKKRTRAFDFKTLCLFCGEKADEESEIKKHQEYRLKISQVSTLFFKETVIKTAELRCDKLGKIVRERVNFEHDLVAAEARYHRSCLVSFNKYNPTSSKKGRPQDESVKLAMYEIFDYIENNEDCQFNLSELKEVVTTDFIPDSKTIISKLIEHYGKKIIITPKQGQLTIICFIESQFTSLSKSWYEKKKSNPSEERLRIVETAAQIIREDICAIPIITDSYPSVNQMFDNINENIPYNLLFFLKQIILKNKKSDINSWETKCTAISHAIMKCTRPRSFLSRLLLGLSVFFHRRFGSKRISDILSSLGFSNTYHEAMLYEAAIVKHPQPNILLPETGAFIQYAVDNADINIPKLKKLPAAKDIAAIAHVPLQIYDNYGVSGMSKIEVENIMCDDISIDSFLNNVDYLWMYGKCKNVPGVPGWNGFLEYLTKKNNTFSTSRILFLPFIHYPASNLNTICTTLNCVLNNMKSYGHETCVVTFDQPLFTKAREIVAASKPGSELSKVIIRLGGFHLLISFLGSIGYIMAGSGLKEILGVIYAPNSVDKILNGHAYSRAVRGHILLYLALSTIVAEYTQIDDSTDEYLRDYINQIIKQNSSYEDVEGYSSILEPYIEQFNATLKNIQTRGPTAKLWVQYFQMESIIKDLIRSERLGNWQGHYLYAKSAHLYLQDMLKLQKNMDQQADMVIEQSLMKSMKTEGGVSRGRSTHESVFSKCIYGMYALNSICEKLETFCNISLDTVDQHVDTRDSRINRDNEDRANRVLPLLSVKSSIKVHDYSIPIDPLLLFQRISLNKKFQENIHEYLQFELSPYPLALFDEI</sequence>
<organism evidence="1 2">
    <name type="scientific">Aphis craccivora</name>
    <name type="common">Cowpea aphid</name>
    <dbReference type="NCBI Taxonomy" id="307492"/>
    <lineage>
        <taxon>Eukaryota</taxon>
        <taxon>Metazoa</taxon>
        <taxon>Ecdysozoa</taxon>
        <taxon>Arthropoda</taxon>
        <taxon>Hexapoda</taxon>
        <taxon>Insecta</taxon>
        <taxon>Pterygota</taxon>
        <taxon>Neoptera</taxon>
        <taxon>Paraneoptera</taxon>
        <taxon>Hemiptera</taxon>
        <taxon>Sternorrhyncha</taxon>
        <taxon>Aphidomorpha</taxon>
        <taxon>Aphidoidea</taxon>
        <taxon>Aphididae</taxon>
        <taxon>Aphidini</taxon>
        <taxon>Aphis</taxon>
        <taxon>Aphis</taxon>
    </lineage>
</organism>
<dbReference type="Proteomes" id="UP000478052">
    <property type="component" value="Unassembled WGS sequence"/>
</dbReference>
<evidence type="ECO:0000313" key="2">
    <source>
        <dbReference type="Proteomes" id="UP000478052"/>
    </source>
</evidence>
<name>A0A6G0WEE9_APHCR</name>
<comment type="caution">
    <text evidence="1">The sequence shown here is derived from an EMBL/GenBank/DDBJ whole genome shotgun (WGS) entry which is preliminary data.</text>
</comment>
<evidence type="ECO:0000313" key="1">
    <source>
        <dbReference type="EMBL" id="KAF0725689.1"/>
    </source>
</evidence>
<feature type="non-terminal residue" evidence="1">
    <location>
        <position position="900"/>
    </location>
</feature>
<dbReference type="PANTHER" id="PTHR47018">
    <property type="entry name" value="CXC DOMAIN-CONTAINING PROTEIN-RELATED"/>
    <property type="match status" value="1"/>
</dbReference>
<dbReference type="OrthoDB" id="6629976at2759"/>
<keyword evidence="2" id="KW-1185">Reference proteome</keyword>
<gene>
    <name evidence="1" type="ORF">FWK35_00035589</name>
</gene>